<dbReference type="InterPro" id="IPR036291">
    <property type="entry name" value="NAD(P)-bd_dom_sf"/>
</dbReference>
<evidence type="ECO:0000256" key="2">
    <source>
        <dbReference type="ARBA" id="ARBA00023002"/>
    </source>
</evidence>
<dbReference type="CDD" id="cd05233">
    <property type="entry name" value="SDR_c"/>
    <property type="match status" value="1"/>
</dbReference>
<dbReference type="InterPro" id="IPR002347">
    <property type="entry name" value="SDR_fam"/>
</dbReference>
<sequence length="280" mass="29114">MDRTVIVTGGAGGMGLATARIMGRDHDVVLTDVREDPLASAVADLESSGIRARYVVADITDRGSVEALFATSAASAPVRAVVHAAGVSPQMGSAEKIIKINAVGTINVTEASLAVAGEGFALVNVASIAGHMLPSVMVPRRTYRLATRDVEEFTRKMIANASRGPARMHPGSAYSLSKNFVIRYSADRAGAFGARGARILSVSPGSFDTEMGRLEEKSGSARLLEFAALKRFGRPDEIAELLAFCAGDKPGYLTGTDILCDGGTKAGLGIKGMLAMARGA</sequence>
<accession>A0AAE4R392</accession>
<keyword evidence="2" id="KW-0560">Oxidoreductase</keyword>
<dbReference type="GeneID" id="77172726"/>
<dbReference type="Pfam" id="PF00106">
    <property type="entry name" value="adh_short"/>
    <property type="match status" value="1"/>
</dbReference>
<dbReference type="Proteomes" id="UP001185922">
    <property type="component" value="Unassembled WGS sequence"/>
</dbReference>
<dbReference type="RefSeq" id="WP_024499281.1">
    <property type="nucleotide sequence ID" value="NZ_CP091855.1"/>
</dbReference>
<dbReference type="EMBL" id="JAWLKH010000009">
    <property type="protein sequence ID" value="MDV6312399.1"/>
    <property type="molecule type" value="Genomic_DNA"/>
</dbReference>
<organism evidence="3 4">
    <name type="scientific">Gordonia amicalis</name>
    <dbReference type="NCBI Taxonomy" id="89053"/>
    <lineage>
        <taxon>Bacteria</taxon>
        <taxon>Bacillati</taxon>
        <taxon>Actinomycetota</taxon>
        <taxon>Actinomycetes</taxon>
        <taxon>Mycobacteriales</taxon>
        <taxon>Gordoniaceae</taxon>
        <taxon>Gordonia</taxon>
    </lineage>
</organism>
<reference evidence="3" key="1">
    <citation type="submission" date="2023-10" db="EMBL/GenBank/DDBJ databases">
        <title>Development of a sustainable strategy for remediation of hydrocarbon-contaminated territories based on the waste exchange concept.</title>
        <authorList>
            <person name="Krivoruchko A."/>
        </authorList>
    </citation>
    <scope>NUCLEOTIDE SEQUENCE</scope>
    <source>
        <strain evidence="3">IEGM 1279</strain>
    </source>
</reference>
<dbReference type="PANTHER" id="PTHR42760">
    <property type="entry name" value="SHORT-CHAIN DEHYDROGENASES/REDUCTASES FAMILY MEMBER"/>
    <property type="match status" value="1"/>
</dbReference>
<gene>
    <name evidence="3" type="ORF">R3Q15_10980</name>
</gene>
<dbReference type="PRINTS" id="PR00081">
    <property type="entry name" value="GDHRDH"/>
</dbReference>
<evidence type="ECO:0000256" key="1">
    <source>
        <dbReference type="ARBA" id="ARBA00006484"/>
    </source>
</evidence>
<dbReference type="PANTHER" id="PTHR42760:SF133">
    <property type="entry name" value="3-OXOACYL-[ACYL-CARRIER-PROTEIN] REDUCTASE"/>
    <property type="match status" value="1"/>
</dbReference>
<protein>
    <submittedName>
        <fullName evidence="3">SDR family oxidoreductase</fullName>
    </submittedName>
</protein>
<comment type="similarity">
    <text evidence="1">Belongs to the short-chain dehydrogenases/reductases (SDR) family.</text>
</comment>
<evidence type="ECO:0000313" key="4">
    <source>
        <dbReference type="Proteomes" id="UP001185922"/>
    </source>
</evidence>
<comment type="caution">
    <text evidence="3">The sequence shown here is derived from an EMBL/GenBank/DDBJ whole genome shotgun (WGS) entry which is preliminary data.</text>
</comment>
<dbReference type="GO" id="GO:0016616">
    <property type="term" value="F:oxidoreductase activity, acting on the CH-OH group of donors, NAD or NADP as acceptor"/>
    <property type="evidence" value="ECO:0007669"/>
    <property type="project" value="TreeGrafter"/>
</dbReference>
<dbReference type="Gene3D" id="3.40.50.720">
    <property type="entry name" value="NAD(P)-binding Rossmann-like Domain"/>
    <property type="match status" value="1"/>
</dbReference>
<evidence type="ECO:0000313" key="3">
    <source>
        <dbReference type="EMBL" id="MDV6312399.1"/>
    </source>
</evidence>
<dbReference type="Pfam" id="PF13561">
    <property type="entry name" value="adh_short_C2"/>
    <property type="match status" value="1"/>
</dbReference>
<dbReference type="AlphaFoldDB" id="A0AAE4R392"/>
<name>A0AAE4R392_9ACTN</name>
<dbReference type="SUPFAM" id="SSF51735">
    <property type="entry name" value="NAD(P)-binding Rossmann-fold domains"/>
    <property type="match status" value="1"/>
</dbReference>
<proteinExistence type="inferred from homology"/>